<evidence type="ECO:0000313" key="9">
    <source>
        <dbReference type="EMBL" id="CAB4782771.1"/>
    </source>
</evidence>
<dbReference type="InterPro" id="IPR046373">
    <property type="entry name" value="Acyl-CoA_Oxase/DH_mid-dom_sf"/>
</dbReference>
<dbReference type="InterPro" id="IPR006091">
    <property type="entry name" value="Acyl-CoA_Oxase/DH_mid-dom"/>
</dbReference>
<evidence type="ECO:0000256" key="1">
    <source>
        <dbReference type="ARBA" id="ARBA00001974"/>
    </source>
</evidence>
<dbReference type="PANTHER" id="PTHR43884">
    <property type="entry name" value="ACYL-COA DEHYDROGENASE"/>
    <property type="match status" value="1"/>
</dbReference>
<comment type="similarity">
    <text evidence="2">Belongs to the acyl-CoA dehydrogenase family.</text>
</comment>
<dbReference type="InterPro" id="IPR037069">
    <property type="entry name" value="AcylCoA_DH/ox_N_sf"/>
</dbReference>
<dbReference type="Gene3D" id="2.40.110.10">
    <property type="entry name" value="Butyryl-CoA Dehydrogenase, subunit A, domain 2"/>
    <property type="match status" value="1"/>
</dbReference>
<evidence type="ECO:0000256" key="4">
    <source>
        <dbReference type="ARBA" id="ARBA00022827"/>
    </source>
</evidence>
<organism evidence="9">
    <name type="scientific">freshwater metagenome</name>
    <dbReference type="NCBI Taxonomy" id="449393"/>
    <lineage>
        <taxon>unclassified sequences</taxon>
        <taxon>metagenomes</taxon>
        <taxon>ecological metagenomes</taxon>
    </lineage>
</organism>
<proteinExistence type="inferred from homology"/>
<dbReference type="PROSITE" id="PS00073">
    <property type="entry name" value="ACYL_COA_DH_2"/>
    <property type="match status" value="1"/>
</dbReference>
<dbReference type="PANTHER" id="PTHR43884:SF25">
    <property type="entry name" value="ACYL-COA DEHYDROGENASE YDBM-RELATED"/>
    <property type="match status" value="1"/>
</dbReference>
<dbReference type="SUPFAM" id="SSF47203">
    <property type="entry name" value="Acyl-CoA dehydrogenase C-terminal domain-like"/>
    <property type="match status" value="1"/>
</dbReference>
<evidence type="ECO:0000256" key="3">
    <source>
        <dbReference type="ARBA" id="ARBA00022630"/>
    </source>
</evidence>
<dbReference type="Pfam" id="PF02770">
    <property type="entry name" value="Acyl-CoA_dh_M"/>
    <property type="match status" value="1"/>
</dbReference>
<feature type="domain" description="Acyl-CoA dehydrogenase/oxidase N-terminal" evidence="8">
    <location>
        <begin position="132"/>
        <end position="247"/>
    </location>
</feature>
<name>A0A6J6WCR4_9ZZZZ</name>
<dbReference type="InterPro" id="IPR009100">
    <property type="entry name" value="AcylCoA_DH/oxidase_NM_dom_sf"/>
</dbReference>
<evidence type="ECO:0000256" key="5">
    <source>
        <dbReference type="ARBA" id="ARBA00023002"/>
    </source>
</evidence>
<gene>
    <name evidence="9" type="ORF">UFOPK2958_00648</name>
</gene>
<protein>
    <submittedName>
        <fullName evidence="9">Unannotated protein</fullName>
    </submittedName>
</protein>
<dbReference type="Gene3D" id="1.10.540.10">
    <property type="entry name" value="Acyl-CoA dehydrogenase/oxidase, N-terminal domain"/>
    <property type="match status" value="1"/>
</dbReference>
<dbReference type="SUPFAM" id="SSF56645">
    <property type="entry name" value="Acyl-CoA dehydrogenase NM domain-like"/>
    <property type="match status" value="1"/>
</dbReference>
<comment type="cofactor">
    <cofactor evidence="1">
        <name>FAD</name>
        <dbReference type="ChEBI" id="CHEBI:57692"/>
    </cofactor>
</comment>
<keyword evidence="5" id="KW-0560">Oxidoreductase</keyword>
<dbReference type="InterPro" id="IPR013786">
    <property type="entry name" value="AcylCoA_DH/ox_N"/>
</dbReference>
<feature type="domain" description="Acyl-CoA oxidase/dehydrogenase middle" evidence="7">
    <location>
        <begin position="251"/>
        <end position="340"/>
    </location>
</feature>
<accession>A0A6J6WCR4</accession>
<dbReference type="Gene3D" id="1.20.140.10">
    <property type="entry name" value="Butyryl-CoA Dehydrogenase, subunit A, domain 3"/>
    <property type="match status" value="1"/>
</dbReference>
<dbReference type="Pfam" id="PF02771">
    <property type="entry name" value="Acyl-CoA_dh_N"/>
    <property type="match status" value="1"/>
</dbReference>
<dbReference type="InterPro" id="IPR009075">
    <property type="entry name" value="AcylCo_DH/oxidase_C"/>
</dbReference>
<evidence type="ECO:0000259" key="7">
    <source>
        <dbReference type="Pfam" id="PF02770"/>
    </source>
</evidence>
<reference evidence="9" key="1">
    <citation type="submission" date="2020-05" db="EMBL/GenBank/DDBJ databases">
        <authorList>
            <person name="Chiriac C."/>
            <person name="Salcher M."/>
            <person name="Ghai R."/>
            <person name="Kavagutti S V."/>
        </authorList>
    </citation>
    <scope>NUCLEOTIDE SEQUENCE</scope>
</reference>
<dbReference type="Pfam" id="PF00441">
    <property type="entry name" value="Acyl-CoA_dh_1"/>
    <property type="match status" value="1"/>
</dbReference>
<sequence>MTAPALDLSNAAELIAAAQRLLDGAVDQLAARGGIDENQTLAYDIAHASSAIATARFNLDYAAKGSTESNLTAAFLAGAITDLAGRVIGRESTWGFAADWYAQFAAFVETYRDPKFLGSLADKPGARHLDEAFQMVGDTFHRFAEQEVRPHAEHIHRTNGDIPESIISGLAEVGGFGLSVPEEYGGFADGSESDYLGMVVATEELTWGGLGIGGSLITRPEILTRALVSGGTEEQKEKWLPKLATAEVLAAVAVTEPDYGSDVAGITTMATKTEGGWLINGTKTWCTFGARANVLMLLARTDPDRSKTHRGLSLFLVEKPIADGHGFLFTQDASSEGRSDANGRLEGRPIDTLGYRGMHSYEINFDNWFVPDANLVGGEAGLGKGFYYQMAGFENGRIQTAARAVGLMQAAYEAAYEYAQNRVVFGEPIANYELTKVKLGTMAAIIQSTRQYSLAVARLMAKGEGTLEASMAKAYVCRAAEWVTREALQIHGGMGYAEEYAVSRYYVDARVLSIFEGADETLCLKVIARRLLDQRG</sequence>
<keyword evidence="3" id="KW-0285">Flavoprotein</keyword>
<keyword evidence="4" id="KW-0274">FAD</keyword>
<evidence type="ECO:0000259" key="8">
    <source>
        <dbReference type="Pfam" id="PF02771"/>
    </source>
</evidence>
<dbReference type="InterPro" id="IPR036250">
    <property type="entry name" value="AcylCo_DH-like_C"/>
</dbReference>
<dbReference type="EMBL" id="CAFAAB010000060">
    <property type="protein sequence ID" value="CAB4782771.1"/>
    <property type="molecule type" value="Genomic_DNA"/>
</dbReference>
<dbReference type="AlphaFoldDB" id="A0A6J6WCR4"/>
<dbReference type="InterPro" id="IPR006089">
    <property type="entry name" value="Acyl-CoA_DH_CS"/>
</dbReference>
<evidence type="ECO:0000259" key="6">
    <source>
        <dbReference type="Pfam" id="PF00441"/>
    </source>
</evidence>
<dbReference type="GO" id="GO:0050660">
    <property type="term" value="F:flavin adenine dinucleotide binding"/>
    <property type="evidence" value="ECO:0007669"/>
    <property type="project" value="InterPro"/>
</dbReference>
<feature type="domain" description="Acyl-CoA dehydrogenase/oxidase C-terminal" evidence="6">
    <location>
        <begin position="383"/>
        <end position="531"/>
    </location>
</feature>
<evidence type="ECO:0000256" key="2">
    <source>
        <dbReference type="ARBA" id="ARBA00009347"/>
    </source>
</evidence>
<dbReference type="GO" id="GO:0003995">
    <property type="term" value="F:acyl-CoA dehydrogenase activity"/>
    <property type="evidence" value="ECO:0007669"/>
    <property type="project" value="InterPro"/>
</dbReference>